<reference evidence="9 10" key="1">
    <citation type="submission" date="2024-01" db="EMBL/GenBank/DDBJ databases">
        <title>Complete genome of Cladobotryum mycophilum ATHUM6906.</title>
        <authorList>
            <person name="Christinaki A.C."/>
            <person name="Myridakis A.I."/>
            <person name="Kouvelis V.N."/>
        </authorList>
    </citation>
    <scope>NUCLEOTIDE SEQUENCE [LARGE SCALE GENOMIC DNA]</scope>
    <source>
        <strain evidence="9 10">ATHUM6906</strain>
    </source>
</reference>
<evidence type="ECO:0000313" key="9">
    <source>
        <dbReference type="EMBL" id="KAK5997895.1"/>
    </source>
</evidence>
<evidence type="ECO:0000313" key="10">
    <source>
        <dbReference type="Proteomes" id="UP001338125"/>
    </source>
</evidence>
<feature type="domain" description="ORC6 first cyclin-like" evidence="8">
    <location>
        <begin position="9"/>
        <end position="95"/>
    </location>
</feature>
<feature type="region of interest" description="Disordered" evidence="7">
    <location>
        <begin position="92"/>
        <end position="135"/>
    </location>
</feature>
<organism evidence="9 10">
    <name type="scientific">Cladobotryum mycophilum</name>
    <dbReference type="NCBI Taxonomy" id="491253"/>
    <lineage>
        <taxon>Eukaryota</taxon>
        <taxon>Fungi</taxon>
        <taxon>Dikarya</taxon>
        <taxon>Ascomycota</taxon>
        <taxon>Pezizomycotina</taxon>
        <taxon>Sordariomycetes</taxon>
        <taxon>Hypocreomycetidae</taxon>
        <taxon>Hypocreales</taxon>
        <taxon>Hypocreaceae</taxon>
        <taxon>Cladobotryum</taxon>
    </lineage>
</organism>
<keyword evidence="4" id="KW-0238">DNA-binding</keyword>
<feature type="coiled-coil region" evidence="6">
    <location>
        <begin position="228"/>
        <end position="255"/>
    </location>
</feature>
<name>A0ABR0T1K2_9HYPO</name>
<proteinExistence type="inferred from homology"/>
<gene>
    <name evidence="9" type="ORF">PT974_00261</name>
</gene>
<comment type="caution">
    <text evidence="9">The sequence shown here is derived from an EMBL/GenBank/DDBJ whole genome shotgun (WGS) entry which is preliminary data.</text>
</comment>
<evidence type="ECO:0000256" key="5">
    <source>
        <dbReference type="ARBA" id="ARBA00023242"/>
    </source>
</evidence>
<evidence type="ECO:0000256" key="7">
    <source>
        <dbReference type="SAM" id="MobiDB-lite"/>
    </source>
</evidence>
<protein>
    <recommendedName>
        <fullName evidence="8">ORC6 first cyclin-like domain-containing protein</fullName>
    </recommendedName>
</protein>
<keyword evidence="5" id="KW-0539">Nucleus</keyword>
<evidence type="ECO:0000256" key="1">
    <source>
        <dbReference type="ARBA" id="ARBA00004123"/>
    </source>
</evidence>
<dbReference type="Pfam" id="PF05460">
    <property type="entry name" value="ORC6"/>
    <property type="match status" value="1"/>
</dbReference>
<keyword evidence="10" id="KW-1185">Reference proteome</keyword>
<comment type="subcellular location">
    <subcellularLocation>
        <location evidence="1">Nucleus</location>
    </subcellularLocation>
</comment>
<sequence length="337" mass="38001">MSKQIELALVSLMPTYGSDLPPSLVELAGSLLTQSRHLASTLKTEEEIARPYACAHIACDRLKITLDLPPIEPRPPIPPRVYKRLYTHLENTLPNAARNERGSRTPRSKGRDLGSSPGSQKRALPSRPTPSRETALAKFRKQTGVWIIPMDTARNTTPMRGIGEQETRSFNASGYGIDYHAWGRRTEDEWVLSNATALCAAIILFVAMRVKDLTPEQAMNRDIFVPARKEIIEQLTQARNEAKDFDAAVAQVNERGWLDADWYNDISDVMQFDQPPDTEFDDGDLAAQVQSRRADTMLQEKYDLLSETRRADYKTWKEKILARITEQMAVAEAKESS</sequence>
<dbReference type="EMBL" id="JAVFKD010000001">
    <property type="protein sequence ID" value="KAK5997895.1"/>
    <property type="molecule type" value="Genomic_DNA"/>
</dbReference>
<accession>A0ABR0T1K2</accession>
<comment type="similarity">
    <text evidence="2">Belongs to the ORC6 family.</text>
</comment>
<evidence type="ECO:0000256" key="4">
    <source>
        <dbReference type="ARBA" id="ARBA00023125"/>
    </source>
</evidence>
<keyword evidence="3" id="KW-0235">DNA replication</keyword>
<keyword evidence="6" id="KW-0175">Coiled coil</keyword>
<evidence type="ECO:0000256" key="3">
    <source>
        <dbReference type="ARBA" id="ARBA00022705"/>
    </source>
</evidence>
<dbReference type="Proteomes" id="UP001338125">
    <property type="component" value="Unassembled WGS sequence"/>
</dbReference>
<evidence type="ECO:0000256" key="2">
    <source>
        <dbReference type="ARBA" id="ARBA00010840"/>
    </source>
</evidence>
<evidence type="ECO:0000256" key="6">
    <source>
        <dbReference type="SAM" id="Coils"/>
    </source>
</evidence>
<evidence type="ECO:0000259" key="8">
    <source>
        <dbReference type="Pfam" id="PF05460"/>
    </source>
</evidence>
<dbReference type="InterPro" id="IPR008721">
    <property type="entry name" value="ORC6_cyclin_first"/>
</dbReference>